<evidence type="ECO:0000313" key="2">
    <source>
        <dbReference type="Proteomes" id="UP001190700"/>
    </source>
</evidence>
<accession>A0AAE0F1H7</accession>
<reference evidence="1 2" key="1">
    <citation type="journal article" date="2015" name="Genome Biol. Evol.">
        <title>Comparative Genomics of a Bacterivorous Green Alga Reveals Evolutionary Causalities and Consequences of Phago-Mixotrophic Mode of Nutrition.</title>
        <authorList>
            <person name="Burns J.A."/>
            <person name="Paasch A."/>
            <person name="Narechania A."/>
            <person name="Kim E."/>
        </authorList>
    </citation>
    <scope>NUCLEOTIDE SEQUENCE [LARGE SCALE GENOMIC DNA]</scope>
    <source>
        <strain evidence="1 2">PLY_AMNH</strain>
    </source>
</reference>
<name>A0AAE0F1H7_9CHLO</name>
<protein>
    <submittedName>
        <fullName evidence="1">Uncharacterized protein</fullName>
    </submittedName>
</protein>
<sequence length="84" mass="9536">MMWPMHVAKKVLSNQASRFTGIETNAVVLFAHTLQEVFIDEDTAFTSVFTLDDATNNKARVKVNLLLLSTLEVRVYFHYPASEC</sequence>
<dbReference type="Proteomes" id="UP001190700">
    <property type="component" value="Unassembled WGS sequence"/>
</dbReference>
<keyword evidence="2" id="KW-1185">Reference proteome</keyword>
<evidence type="ECO:0000313" key="1">
    <source>
        <dbReference type="EMBL" id="KAK3248064.1"/>
    </source>
</evidence>
<dbReference type="AlphaFoldDB" id="A0AAE0F1H7"/>
<proteinExistence type="predicted"/>
<organism evidence="1 2">
    <name type="scientific">Cymbomonas tetramitiformis</name>
    <dbReference type="NCBI Taxonomy" id="36881"/>
    <lineage>
        <taxon>Eukaryota</taxon>
        <taxon>Viridiplantae</taxon>
        <taxon>Chlorophyta</taxon>
        <taxon>Pyramimonadophyceae</taxon>
        <taxon>Pyramimonadales</taxon>
        <taxon>Pyramimonadaceae</taxon>
        <taxon>Cymbomonas</taxon>
    </lineage>
</organism>
<comment type="caution">
    <text evidence="1">The sequence shown here is derived from an EMBL/GenBank/DDBJ whole genome shotgun (WGS) entry which is preliminary data.</text>
</comment>
<gene>
    <name evidence="1" type="ORF">CYMTET_42459</name>
</gene>
<dbReference type="EMBL" id="LGRX02028446">
    <property type="protein sequence ID" value="KAK3248064.1"/>
    <property type="molecule type" value="Genomic_DNA"/>
</dbReference>